<dbReference type="Pfam" id="PF13535">
    <property type="entry name" value="ATP-grasp_4"/>
    <property type="match status" value="1"/>
</dbReference>
<dbReference type="PANTHER" id="PTHR43585">
    <property type="entry name" value="FUMIPYRROLE BIOSYNTHESIS PROTEIN C"/>
    <property type="match status" value="1"/>
</dbReference>
<dbReference type="PROSITE" id="PS50975">
    <property type="entry name" value="ATP_GRASP"/>
    <property type="match status" value="1"/>
</dbReference>
<dbReference type="OMA" id="VECIYTE"/>
<evidence type="ECO:0000256" key="1">
    <source>
        <dbReference type="ARBA" id="ARBA00022598"/>
    </source>
</evidence>
<dbReference type="InParanoid" id="C5KXN3"/>
<evidence type="ECO:0000313" key="7">
    <source>
        <dbReference type="Proteomes" id="UP000007800"/>
    </source>
</evidence>
<dbReference type="GeneID" id="9039066"/>
<reference evidence="6 7" key="1">
    <citation type="submission" date="2008-07" db="EMBL/GenBank/DDBJ databases">
        <authorList>
            <person name="El-Sayed N."/>
            <person name="Caler E."/>
            <person name="Inman J."/>
            <person name="Amedeo P."/>
            <person name="Hass B."/>
            <person name="Wortman J."/>
        </authorList>
    </citation>
    <scope>NUCLEOTIDE SEQUENCE [LARGE SCALE GENOMIC DNA]</scope>
    <source>
        <strain evidence="7">ATCC 50983 / TXsc</strain>
    </source>
</reference>
<evidence type="ECO:0000313" key="6">
    <source>
        <dbReference type="EMBL" id="EER10757.1"/>
    </source>
</evidence>
<evidence type="ECO:0000259" key="5">
    <source>
        <dbReference type="PROSITE" id="PS50975"/>
    </source>
</evidence>
<dbReference type="InterPro" id="IPR052032">
    <property type="entry name" value="ATP-dep_AA_Ligase"/>
</dbReference>
<dbReference type="EMBL" id="GG677256">
    <property type="protein sequence ID" value="EER10757.1"/>
    <property type="molecule type" value="Genomic_DNA"/>
</dbReference>
<dbReference type="GO" id="GO:0046872">
    <property type="term" value="F:metal ion binding"/>
    <property type="evidence" value="ECO:0007669"/>
    <property type="project" value="InterPro"/>
</dbReference>
<accession>C5KXN3</accession>
<dbReference type="Gene3D" id="3.40.50.20">
    <property type="match status" value="1"/>
</dbReference>
<proteinExistence type="predicted"/>
<dbReference type="GO" id="GO:0016874">
    <property type="term" value="F:ligase activity"/>
    <property type="evidence" value="ECO:0007669"/>
    <property type="project" value="UniProtKB-KW"/>
</dbReference>
<keyword evidence="7" id="KW-1185">Reference proteome</keyword>
<evidence type="ECO:0000256" key="2">
    <source>
        <dbReference type="ARBA" id="ARBA00022741"/>
    </source>
</evidence>
<dbReference type="InterPro" id="IPR041472">
    <property type="entry name" value="BL00235/CARNS1_N"/>
</dbReference>
<keyword evidence="3 4" id="KW-0067">ATP-binding</keyword>
<name>C5KXN3_PERM5</name>
<gene>
    <name evidence="6" type="ORF">Pmar_PMAR000801</name>
</gene>
<evidence type="ECO:0000256" key="4">
    <source>
        <dbReference type="PROSITE-ProRule" id="PRU00409"/>
    </source>
</evidence>
<dbReference type="RefSeq" id="XP_002778962.1">
    <property type="nucleotide sequence ID" value="XM_002778916.1"/>
</dbReference>
<keyword evidence="2 4" id="KW-0547">Nucleotide-binding</keyword>
<dbReference type="OrthoDB" id="434648at2759"/>
<organism evidence="7">
    <name type="scientific">Perkinsus marinus (strain ATCC 50983 / TXsc)</name>
    <dbReference type="NCBI Taxonomy" id="423536"/>
    <lineage>
        <taxon>Eukaryota</taxon>
        <taxon>Sar</taxon>
        <taxon>Alveolata</taxon>
        <taxon>Perkinsozoa</taxon>
        <taxon>Perkinsea</taxon>
        <taxon>Perkinsida</taxon>
        <taxon>Perkinsidae</taxon>
        <taxon>Perkinsus</taxon>
    </lineage>
</organism>
<dbReference type="SUPFAM" id="SSF56059">
    <property type="entry name" value="Glutathione synthetase ATP-binding domain-like"/>
    <property type="match status" value="1"/>
</dbReference>
<evidence type="ECO:0000256" key="3">
    <source>
        <dbReference type="ARBA" id="ARBA00022840"/>
    </source>
</evidence>
<dbReference type="Pfam" id="PF18130">
    <property type="entry name" value="ATPgrasp_N"/>
    <property type="match status" value="1"/>
</dbReference>
<feature type="domain" description="ATP-grasp" evidence="5">
    <location>
        <begin position="183"/>
        <end position="396"/>
    </location>
</feature>
<dbReference type="PANTHER" id="PTHR43585:SF2">
    <property type="entry name" value="ATP-GRASP ENZYME FSQD"/>
    <property type="match status" value="1"/>
</dbReference>
<dbReference type="AlphaFoldDB" id="C5KXN3"/>
<dbReference type="Proteomes" id="UP000007800">
    <property type="component" value="Unassembled WGS sequence"/>
</dbReference>
<sequence length="504" mass="55206">MRPSVSSTAVNKAIVDEAQDSTTAPDHSDCSLESEVDFSHLQRFNNDPLRAPDVAGQHLRLRVLKGAYIVFFAAGNRGKQHVYERAAELGVNVIIVDEPNSWVQDLVVNGIVKKYIPLDINTHDHDQLHRDAVKALRELDRIDAICTVWETSILHTARLCEEFNLPGPPVEAVEIARDKKRTRDVIEAAGGPTTRHMIVSDEADLHKAAQYVGFPAVLKPISGSASVGVQRVDTYECLVEVFNDVRGSIADMVLIDGMFVHKQGDLDHTIEFGSFMLEEYLDGSEVDVNIVMSDGVATFVCVHDNGPTLEPHFNETWDIFPSTLPSDQVAALEDLAVKSVVAMGFTSGVFHVEAKYTSRGPRLIEVNARMGGGPLRDQQKAATGVDLVDEVLLIALGLPSLPPLLPVDERKAVVCISVNALKSGTILNLSFSHRWDSIEGVTVLSNTVLIKEGQHIVGPEEGLPTWLADVVFSTPLSKLGELRGLAHRLDKEIAEDYLSHYSHS</sequence>
<keyword evidence="1" id="KW-0436">Ligase</keyword>
<dbReference type="GO" id="GO:0005524">
    <property type="term" value="F:ATP binding"/>
    <property type="evidence" value="ECO:0007669"/>
    <property type="project" value="UniProtKB-UniRule"/>
</dbReference>
<dbReference type="InterPro" id="IPR011761">
    <property type="entry name" value="ATP-grasp"/>
</dbReference>
<dbReference type="Gene3D" id="3.30.470.20">
    <property type="entry name" value="ATP-grasp fold, B domain"/>
    <property type="match status" value="1"/>
</dbReference>
<protein>
    <recommendedName>
        <fullName evidence="5">ATP-grasp domain-containing protein</fullName>
    </recommendedName>
</protein>